<dbReference type="RefSeq" id="XP_013338885.1">
    <property type="nucleotide sequence ID" value="XM_013483431.1"/>
</dbReference>
<sequence>MPSALSSSYLLTLSYYPSTLIAPLLLLSPRSVALVSCTLTLYLSLPIVLATLPLTLTLLSVPSVALSYVSLVSALAPILRISRSRTVSSALTLIITRPSFLPLPLARFLPVYTFLPFKFVVRSSSLSLALSAILLLR</sequence>
<dbReference type="HOGENOM" id="CLU_1864742_0_0_1"/>
<evidence type="ECO:0000313" key="3">
    <source>
        <dbReference type="Proteomes" id="UP000030641"/>
    </source>
</evidence>
<accession>A0A074YU43</accession>
<feature type="transmembrane region" description="Helical" evidence="1">
    <location>
        <begin position="33"/>
        <end position="52"/>
    </location>
</feature>
<feature type="transmembrane region" description="Helical" evidence="1">
    <location>
        <begin position="119"/>
        <end position="136"/>
    </location>
</feature>
<dbReference type="GeneID" id="25369138"/>
<keyword evidence="3" id="KW-1185">Reference proteome</keyword>
<feature type="transmembrane region" description="Helical" evidence="1">
    <location>
        <begin position="6"/>
        <end position="26"/>
    </location>
</feature>
<dbReference type="Proteomes" id="UP000030641">
    <property type="component" value="Unassembled WGS sequence"/>
</dbReference>
<gene>
    <name evidence="2" type="ORF">AUEXF2481DRAFT_570675</name>
</gene>
<proteinExistence type="predicted"/>
<organism evidence="2 3">
    <name type="scientific">Aureobasidium subglaciale (strain EXF-2481)</name>
    <name type="common">Aureobasidium pullulans var. subglaciale</name>
    <dbReference type="NCBI Taxonomy" id="1043005"/>
    <lineage>
        <taxon>Eukaryota</taxon>
        <taxon>Fungi</taxon>
        <taxon>Dikarya</taxon>
        <taxon>Ascomycota</taxon>
        <taxon>Pezizomycotina</taxon>
        <taxon>Dothideomycetes</taxon>
        <taxon>Dothideomycetidae</taxon>
        <taxon>Dothideales</taxon>
        <taxon>Saccotheciaceae</taxon>
        <taxon>Aureobasidium</taxon>
    </lineage>
</organism>
<evidence type="ECO:0000313" key="2">
    <source>
        <dbReference type="EMBL" id="KEQ90376.1"/>
    </source>
</evidence>
<dbReference type="AlphaFoldDB" id="A0A074YU43"/>
<feature type="transmembrane region" description="Helical" evidence="1">
    <location>
        <begin position="58"/>
        <end position="79"/>
    </location>
</feature>
<dbReference type="InParanoid" id="A0A074YU43"/>
<keyword evidence="1" id="KW-1133">Transmembrane helix</keyword>
<feature type="transmembrane region" description="Helical" evidence="1">
    <location>
        <begin position="91"/>
        <end position="113"/>
    </location>
</feature>
<keyword evidence="1" id="KW-0812">Transmembrane</keyword>
<protein>
    <submittedName>
        <fullName evidence="2">Uncharacterized protein</fullName>
    </submittedName>
</protein>
<reference evidence="2 3" key="1">
    <citation type="journal article" date="2014" name="BMC Genomics">
        <title>Genome sequencing of four Aureobasidium pullulans varieties: biotechnological potential, stress tolerance, and description of new species.</title>
        <authorList>
            <person name="Gostin Ar C."/>
            <person name="Ohm R.A."/>
            <person name="Kogej T."/>
            <person name="Sonjak S."/>
            <person name="Turk M."/>
            <person name="Zajc J."/>
            <person name="Zalar P."/>
            <person name="Grube M."/>
            <person name="Sun H."/>
            <person name="Han J."/>
            <person name="Sharma A."/>
            <person name="Chiniquy J."/>
            <person name="Ngan C.Y."/>
            <person name="Lipzen A."/>
            <person name="Barry K."/>
            <person name="Grigoriev I.V."/>
            <person name="Gunde-Cimerman N."/>
        </authorList>
    </citation>
    <scope>NUCLEOTIDE SEQUENCE [LARGE SCALE GENOMIC DNA]</scope>
    <source>
        <strain evidence="2 3">EXF-2481</strain>
    </source>
</reference>
<dbReference type="EMBL" id="KL584792">
    <property type="protein sequence ID" value="KEQ90376.1"/>
    <property type="molecule type" value="Genomic_DNA"/>
</dbReference>
<name>A0A074YU43_AURSE</name>
<evidence type="ECO:0000256" key="1">
    <source>
        <dbReference type="SAM" id="Phobius"/>
    </source>
</evidence>
<keyword evidence="1" id="KW-0472">Membrane</keyword>